<dbReference type="GO" id="GO:0016747">
    <property type="term" value="F:acyltransferase activity, transferring groups other than amino-acyl groups"/>
    <property type="evidence" value="ECO:0007669"/>
    <property type="project" value="InterPro"/>
</dbReference>
<dbReference type="InterPro" id="IPR016181">
    <property type="entry name" value="Acyl_CoA_acyltransferase"/>
</dbReference>
<comment type="caution">
    <text evidence="3">The sequence shown here is derived from an EMBL/GenBank/DDBJ whole genome shotgun (WGS) entry which is preliminary data.</text>
</comment>
<protein>
    <submittedName>
        <fullName evidence="3">GNAT family N-acetyltransferase</fullName>
    </submittedName>
</protein>
<dbReference type="GeneID" id="69704082"/>
<dbReference type="Gene3D" id="3.40.630.30">
    <property type="match status" value="1"/>
</dbReference>
<dbReference type="Proteomes" id="UP000664658">
    <property type="component" value="Unassembled WGS sequence"/>
</dbReference>
<dbReference type="PANTHER" id="PTHR43877">
    <property type="entry name" value="AMINOALKYLPHOSPHONATE N-ACETYLTRANSFERASE-RELATED-RELATED"/>
    <property type="match status" value="1"/>
</dbReference>
<dbReference type="PROSITE" id="PS51186">
    <property type="entry name" value="GNAT"/>
    <property type="match status" value="1"/>
</dbReference>
<dbReference type="EMBL" id="JAFNAA010000013">
    <property type="protein sequence ID" value="MBO1109004.1"/>
    <property type="molecule type" value="Genomic_DNA"/>
</dbReference>
<evidence type="ECO:0000313" key="4">
    <source>
        <dbReference type="Proteomes" id="UP000664658"/>
    </source>
</evidence>
<proteinExistence type="predicted"/>
<evidence type="ECO:0000256" key="1">
    <source>
        <dbReference type="ARBA" id="ARBA00022679"/>
    </source>
</evidence>
<dbReference type="RefSeq" id="WP_039045500.1">
    <property type="nucleotide sequence ID" value="NZ_CP027852.1"/>
</dbReference>
<dbReference type="KEGG" id="pshi:SAMEA2665130_2311"/>
<keyword evidence="1 3" id="KW-0808">Transferase</keyword>
<dbReference type="SUPFAM" id="SSF55729">
    <property type="entry name" value="Acyl-CoA N-acyltransferases (Nat)"/>
    <property type="match status" value="1"/>
</dbReference>
<gene>
    <name evidence="3" type="ORF">J2R62_12445</name>
</gene>
<sequence>MKIYQAAVQDAAKVAPLYVQYREFYQVDPMPEQALAFMQARLQFNQSVIFYAVNDAGEAVGFAQLYPAFCSLQMKPVWWLYDLFVTPSARRQGVGEALLARCKALGEETDAGYIMLQTAHDNTRAQSLYEKEGYIRDNEFYSYNLWLQH</sequence>
<evidence type="ECO:0000313" key="3">
    <source>
        <dbReference type="EMBL" id="MBO1109004.1"/>
    </source>
</evidence>
<reference evidence="3" key="1">
    <citation type="submission" date="2021-03" db="EMBL/GenBank/DDBJ databases">
        <title>Plesiomonas shigelloides zfcc0051, isolated from zebrafish feces.</title>
        <authorList>
            <person name="Vanderhoek Z."/>
            <person name="Gaulke C."/>
        </authorList>
    </citation>
    <scope>NUCLEOTIDE SEQUENCE</scope>
    <source>
        <strain evidence="3">Zfcc0051</strain>
    </source>
</reference>
<dbReference type="InterPro" id="IPR050832">
    <property type="entry name" value="Bact_Acetyltransf"/>
</dbReference>
<dbReference type="AlphaFoldDB" id="A0A1A9AYQ6"/>
<dbReference type="Pfam" id="PF00583">
    <property type="entry name" value="Acetyltransf_1"/>
    <property type="match status" value="1"/>
</dbReference>
<dbReference type="PANTHER" id="PTHR43877:SF2">
    <property type="entry name" value="AMINOALKYLPHOSPHONATE N-ACETYLTRANSFERASE-RELATED"/>
    <property type="match status" value="1"/>
</dbReference>
<keyword evidence="2" id="KW-0012">Acyltransferase</keyword>
<dbReference type="CDD" id="cd04301">
    <property type="entry name" value="NAT_SF"/>
    <property type="match status" value="1"/>
</dbReference>
<dbReference type="InterPro" id="IPR000182">
    <property type="entry name" value="GNAT_dom"/>
</dbReference>
<organism evidence="3 4">
    <name type="scientific">Plesiomonas shigelloides</name>
    <name type="common">Aeromonas shigelloides</name>
    <dbReference type="NCBI Taxonomy" id="703"/>
    <lineage>
        <taxon>Bacteria</taxon>
        <taxon>Pseudomonadati</taxon>
        <taxon>Pseudomonadota</taxon>
        <taxon>Gammaproteobacteria</taxon>
        <taxon>Enterobacterales</taxon>
        <taxon>Enterobacteriaceae</taxon>
        <taxon>Plesiomonas</taxon>
    </lineage>
</organism>
<accession>A0A1A9AYQ6</accession>
<evidence type="ECO:0000256" key="2">
    <source>
        <dbReference type="ARBA" id="ARBA00023315"/>
    </source>
</evidence>
<name>A0A1A9AYQ6_PLESH</name>